<dbReference type="EMBL" id="JAQQFR010000018">
    <property type="protein sequence ID" value="MFL9881086.1"/>
    <property type="molecule type" value="Genomic_DNA"/>
</dbReference>
<dbReference type="Proteomes" id="UP001629214">
    <property type="component" value="Unassembled WGS sequence"/>
</dbReference>
<dbReference type="PANTHER" id="PTHR22617">
    <property type="entry name" value="CHEMOTAXIS SENSOR HISTIDINE KINASE-RELATED"/>
    <property type="match status" value="1"/>
</dbReference>
<evidence type="ECO:0000313" key="3">
    <source>
        <dbReference type="Proteomes" id="UP001629214"/>
    </source>
</evidence>
<keyword evidence="3" id="KW-1185">Reference proteome</keyword>
<feature type="domain" description="CheW-like" evidence="1">
    <location>
        <begin position="40"/>
        <end position="179"/>
    </location>
</feature>
<dbReference type="PANTHER" id="PTHR22617:SF43">
    <property type="entry name" value="PROTEIN PILI"/>
    <property type="match status" value="1"/>
</dbReference>
<evidence type="ECO:0000313" key="2">
    <source>
        <dbReference type="EMBL" id="MFL9881086.1"/>
    </source>
</evidence>
<dbReference type="RefSeq" id="WP_408170156.1">
    <property type="nucleotide sequence ID" value="NZ_JAQQFR010000018.1"/>
</dbReference>
<dbReference type="Pfam" id="PF01584">
    <property type="entry name" value="CheW"/>
    <property type="match status" value="1"/>
</dbReference>
<dbReference type="SMART" id="SM00260">
    <property type="entry name" value="CheW"/>
    <property type="match status" value="1"/>
</dbReference>
<gene>
    <name evidence="2" type="ORF">PQR63_21990</name>
</gene>
<dbReference type="InterPro" id="IPR036061">
    <property type="entry name" value="CheW-like_dom_sf"/>
</dbReference>
<evidence type="ECO:0000259" key="1">
    <source>
        <dbReference type="PROSITE" id="PS50851"/>
    </source>
</evidence>
<reference evidence="2 3" key="1">
    <citation type="journal article" date="2024" name="Chem. Sci.">
        <title>Discovery of megapolipeptins by genome mining of a Burkholderiales bacteria collection.</title>
        <authorList>
            <person name="Paulo B.S."/>
            <person name="Recchia M.J.J."/>
            <person name="Lee S."/>
            <person name="Fergusson C.H."/>
            <person name="Romanowski S.B."/>
            <person name="Hernandez A."/>
            <person name="Krull N."/>
            <person name="Liu D.Y."/>
            <person name="Cavanagh H."/>
            <person name="Bos A."/>
            <person name="Gray C.A."/>
            <person name="Murphy B.T."/>
            <person name="Linington R.G."/>
            <person name="Eustaquio A.S."/>
        </authorList>
    </citation>
    <scope>NUCLEOTIDE SEQUENCE [LARGE SCALE GENOMIC DNA]</scope>
    <source>
        <strain evidence="2 3">RL21-008-BIB-B</strain>
    </source>
</reference>
<dbReference type="PROSITE" id="PS50851">
    <property type="entry name" value="CHEW"/>
    <property type="match status" value="1"/>
</dbReference>
<organism evidence="2 3">
    <name type="scientific">Herbaspirillum rhizosphaerae</name>
    <dbReference type="NCBI Taxonomy" id="346179"/>
    <lineage>
        <taxon>Bacteria</taxon>
        <taxon>Pseudomonadati</taxon>
        <taxon>Pseudomonadota</taxon>
        <taxon>Betaproteobacteria</taxon>
        <taxon>Burkholderiales</taxon>
        <taxon>Oxalobacteraceae</taxon>
        <taxon>Herbaspirillum</taxon>
    </lineage>
</organism>
<comment type="caution">
    <text evidence="2">The sequence shown here is derived from an EMBL/GenBank/DDBJ whole genome shotgun (WGS) entry which is preliminary data.</text>
</comment>
<proteinExistence type="predicted"/>
<accession>A0ABW8ZFZ2</accession>
<protein>
    <submittedName>
        <fullName evidence="2">Chemotaxis protein CheW</fullName>
    </submittedName>
</protein>
<name>A0ABW8ZFZ2_9BURK</name>
<dbReference type="Gene3D" id="2.40.50.180">
    <property type="entry name" value="CheA-289, Domain 4"/>
    <property type="match status" value="1"/>
</dbReference>
<sequence>MTQNEAVNVPQAQWKSSRLREFQARLLERMEAARDGSGMRDSRLGVIVGDLHCLLDPREASEITRLMPVTKVPLTKDWYLGLANVRGNLVGVVDLQRFLGGTLQVRGKESRVIVVSAALSGTSALMVTQVLGLRHVQEMTLKEDAEDASEIVTGKRYLDRDQQEWVEISLAAVIGDARFLQVGL</sequence>
<dbReference type="InterPro" id="IPR002545">
    <property type="entry name" value="CheW-lke_dom"/>
</dbReference>
<dbReference type="InterPro" id="IPR039315">
    <property type="entry name" value="CheW"/>
</dbReference>
<dbReference type="SUPFAM" id="SSF50341">
    <property type="entry name" value="CheW-like"/>
    <property type="match status" value="1"/>
</dbReference>